<dbReference type="SMART" id="SM00186">
    <property type="entry name" value="FBG"/>
    <property type="match status" value="1"/>
</dbReference>
<dbReference type="PANTHER" id="PTHR19143">
    <property type="entry name" value="FIBRINOGEN/TENASCIN/ANGIOPOEITIN"/>
    <property type="match status" value="1"/>
</dbReference>
<keyword evidence="3" id="KW-1185">Reference proteome</keyword>
<gene>
    <name evidence="2" type="ORF">BSL78_20366</name>
</gene>
<dbReference type="SUPFAM" id="SSF56496">
    <property type="entry name" value="Fibrinogen C-terminal domain-like"/>
    <property type="match status" value="1"/>
</dbReference>
<dbReference type="EMBL" id="MRZV01000904">
    <property type="protein sequence ID" value="PIK42792.1"/>
    <property type="molecule type" value="Genomic_DNA"/>
</dbReference>
<dbReference type="InterPro" id="IPR002181">
    <property type="entry name" value="Fibrinogen_a/b/g_C_dom"/>
</dbReference>
<dbReference type="Proteomes" id="UP000230750">
    <property type="component" value="Unassembled WGS sequence"/>
</dbReference>
<evidence type="ECO:0000259" key="1">
    <source>
        <dbReference type="SMART" id="SM00186"/>
    </source>
</evidence>
<evidence type="ECO:0000313" key="2">
    <source>
        <dbReference type="EMBL" id="PIK42792.1"/>
    </source>
</evidence>
<sequence length="154" mass="17695">MTRLFYRNWDAYKTGLVTTGIWLGNENFYYLTNQRNYKLRFDITTSDGSAKYAEYTEFQIESESNKYRMNKLGSRSGNTAGRSRTLFQHLLTDSKNGFLTTEAVTLTNWTTDTDCLSKSSKGVHIPLQPFTPSSKIIMHFFVSNILEIVISCLI</sequence>
<dbReference type="AlphaFoldDB" id="A0A2G8K473"/>
<dbReference type="STRING" id="307972.A0A2G8K473"/>
<protein>
    <submittedName>
        <fullName evidence="2">Tenascin</fullName>
    </submittedName>
</protein>
<accession>A0A2G8K473</accession>
<reference evidence="2 3" key="1">
    <citation type="journal article" date="2017" name="PLoS Biol.">
        <title>The sea cucumber genome provides insights into morphological evolution and visceral regeneration.</title>
        <authorList>
            <person name="Zhang X."/>
            <person name="Sun L."/>
            <person name="Yuan J."/>
            <person name="Sun Y."/>
            <person name="Gao Y."/>
            <person name="Zhang L."/>
            <person name="Li S."/>
            <person name="Dai H."/>
            <person name="Hamel J.F."/>
            <person name="Liu C."/>
            <person name="Yu Y."/>
            <person name="Liu S."/>
            <person name="Lin W."/>
            <person name="Guo K."/>
            <person name="Jin S."/>
            <person name="Xu P."/>
            <person name="Storey K.B."/>
            <person name="Huan P."/>
            <person name="Zhang T."/>
            <person name="Zhou Y."/>
            <person name="Zhang J."/>
            <person name="Lin C."/>
            <person name="Li X."/>
            <person name="Xing L."/>
            <person name="Huo D."/>
            <person name="Sun M."/>
            <person name="Wang L."/>
            <person name="Mercier A."/>
            <person name="Li F."/>
            <person name="Yang H."/>
            <person name="Xiang J."/>
        </authorList>
    </citation>
    <scope>NUCLEOTIDE SEQUENCE [LARGE SCALE GENOMIC DNA]</scope>
    <source>
        <strain evidence="2">Shaxun</strain>
        <tissue evidence="2">Muscle</tissue>
    </source>
</reference>
<dbReference type="InterPro" id="IPR036056">
    <property type="entry name" value="Fibrinogen-like_C"/>
</dbReference>
<dbReference type="Gene3D" id="3.90.215.10">
    <property type="entry name" value="Gamma Fibrinogen, chain A, domain 1"/>
    <property type="match status" value="1"/>
</dbReference>
<organism evidence="2 3">
    <name type="scientific">Stichopus japonicus</name>
    <name type="common">Sea cucumber</name>
    <dbReference type="NCBI Taxonomy" id="307972"/>
    <lineage>
        <taxon>Eukaryota</taxon>
        <taxon>Metazoa</taxon>
        <taxon>Echinodermata</taxon>
        <taxon>Eleutherozoa</taxon>
        <taxon>Echinozoa</taxon>
        <taxon>Holothuroidea</taxon>
        <taxon>Aspidochirotacea</taxon>
        <taxon>Aspidochirotida</taxon>
        <taxon>Stichopodidae</taxon>
        <taxon>Apostichopus</taxon>
    </lineage>
</organism>
<evidence type="ECO:0000313" key="3">
    <source>
        <dbReference type="Proteomes" id="UP000230750"/>
    </source>
</evidence>
<dbReference type="Pfam" id="PF00147">
    <property type="entry name" value="Fibrinogen_C"/>
    <property type="match status" value="1"/>
</dbReference>
<dbReference type="InterPro" id="IPR014716">
    <property type="entry name" value="Fibrinogen_a/b/g_C_1"/>
</dbReference>
<dbReference type="InterPro" id="IPR050373">
    <property type="entry name" value="Fibrinogen_C-term_domain"/>
</dbReference>
<feature type="domain" description="Fibrinogen C-terminal" evidence="1">
    <location>
        <begin position="1"/>
        <end position="130"/>
    </location>
</feature>
<proteinExistence type="predicted"/>
<comment type="caution">
    <text evidence="2">The sequence shown here is derived from an EMBL/GenBank/DDBJ whole genome shotgun (WGS) entry which is preliminary data.</text>
</comment>
<dbReference type="GO" id="GO:0005615">
    <property type="term" value="C:extracellular space"/>
    <property type="evidence" value="ECO:0007669"/>
    <property type="project" value="TreeGrafter"/>
</dbReference>
<name>A0A2G8K473_STIJA</name>